<evidence type="ECO:0000313" key="3">
    <source>
        <dbReference type="Proteomes" id="UP000272015"/>
    </source>
</evidence>
<accession>A0A3A5MB99</accession>
<protein>
    <recommendedName>
        <fullName evidence="4">Cardiolipin synthase N-terminal domain-containing protein</fullName>
    </recommendedName>
</protein>
<evidence type="ECO:0000313" key="2">
    <source>
        <dbReference type="EMBL" id="RJT87397.1"/>
    </source>
</evidence>
<keyword evidence="1" id="KW-1133">Transmembrane helix</keyword>
<gene>
    <name evidence="2" type="ORF">D6T64_15300</name>
</gene>
<dbReference type="OrthoDB" id="5125212at2"/>
<dbReference type="AlphaFoldDB" id="A0A3A5MB99"/>
<reference evidence="2 3" key="1">
    <citation type="submission" date="2018-09" db="EMBL/GenBank/DDBJ databases">
        <title>Novel species of Cryobacterium.</title>
        <authorList>
            <person name="Liu Q."/>
            <person name="Xin Y.-H."/>
        </authorList>
    </citation>
    <scope>NUCLEOTIDE SEQUENCE [LARGE SCALE GENOMIC DNA]</scope>
    <source>
        <strain evidence="2 3">Hh39</strain>
    </source>
</reference>
<evidence type="ECO:0000256" key="1">
    <source>
        <dbReference type="SAM" id="Phobius"/>
    </source>
</evidence>
<keyword evidence="3" id="KW-1185">Reference proteome</keyword>
<organism evidence="2 3">
    <name type="scientific">Cryobacterium melibiosiphilum</name>
    <dbReference type="NCBI Taxonomy" id="995039"/>
    <lineage>
        <taxon>Bacteria</taxon>
        <taxon>Bacillati</taxon>
        <taxon>Actinomycetota</taxon>
        <taxon>Actinomycetes</taxon>
        <taxon>Micrococcales</taxon>
        <taxon>Microbacteriaceae</taxon>
        <taxon>Cryobacterium</taxon>
    </lineage>
</organism>
<feature type="transmembrane region" description="Helical" evidence="1">
    <location>
        <begin position="12"/>
        <end position="34"/>
    </location>
</feature>
<feature type="transmembrane region" description="Helical" evidence="1">
    <location>
        <begin position="46"/>
        <end position="66"/>
    </location>
</feature>
<name>A0A3A5MB99_9MICO</name>
<dbReference type="RefSeq" id="WP_119975542.1">
    <property type="nucleotide sequence ID" value="NZ_JBHSQA010000003.1"/>
</dbReference>
<sequence length="73" mass="7707">MNDIISTGAWVGIGVGLGALVFIVALVIGALVQIGRAVHLRETVRTNWVLAVILAPVFGAIAWFAVGNRVRLN</sequence>
<comment type="caution">
    <text evidence="2">The sequence shown here is derived from an EMBL/GenBank/DDBJ whole genome shotgun (WGS) entry which is preliminary data.</text>
</comment>
<evidence type="ECO:0008006" key="4">
    <source>
        <dbReference type="Google" id="ProtNLM"/>
    </source>
</evidence>
<keyword evidence="1" id="KW-0472">Membrane</keyword>
<dbReference type="Proteomes" id="UP000272015">
    <property type="component" value="Unassembled WGS sequence"/>
</dbReference>
<dbReference type="EMBL" id="QZVS01000090">
    <property type="protein sequence ID" value="RJT87397.1"/>
    <property type="molecule type" value="Genomic_DNA"/>
</dbReference>
<keyword evidence="1" id="KW-0812">Transmembrane</keyword>
<proteinExistence type="predicted"/>